<proteinExistence type="inferred from homology"/>
<comment type="caution">
    <text evidence="8">The sequence shown here is derived from an EMBL/GenBank/DDBJ whole genome shotgun (WGS) entry which is preliminary data.</text>
</comment>
<dbReference type="AlphaFoldDB" id="A0AAD8YIT1"/>
<evidence type="ECO:0000256" key="3">
    <source>
        <dbReference type="ARBA" id="ARBA00022723"/>
    </source>
</evidence>
<protein>
    <recommendedName>
        <fullName evidence="7">Peptidase M16 N-terminal domain-containing protein</fullName>
    </recommendedName>
</protein>
<organism evidence="8 9">
    <name type="scientific">Skeletonema marinoi</name>
    <dbReference type="NCBI Taxonomy" id="267567"/>
    <lineage>
        <taxon>Eukaryota</taxon>
        <taxon>Sar</taxon>
        <taxon>Stramenopiles</taxon>
        <taxon>Ochrophyta</taxon>
        <taxon>Bacillariophyta</taxon>
        <taxon>Coscinodiscophyceae</taxon>
        <taxon>Thalassiosirophycidae</taxon>
        <taxon>Thalassiosirales</taxon>
        <taxon>Skeletonemataceae</taxon>
        <taxon>Skeletonema</taxon>
        <taxon>Skeletonema marinoi-dohrnii complex</taxon>
    </lineage>
</organism>
<name>A0AAD8YIT1_9STRA</name>
<dbReference type="GO" id="GO:0006508">
    <property type="term" value="P:proteolysis"/>
    <property type="evidence" value="ECO:0007669"/>
    <property type="project" value="UniProtKB-KW"/>
</dbReference>
<evidence type="ECO:0000256" key="6">
    <source>
        <dbReference type="ARBA" id="ARBA00023049"/>
    </source>
</evidence>
<dbReference type="PANTHER" id="PTHR43690:SF18">
    <property type="entry name" value="INSULIN-DEGRADING ENZYME-RELATED"/>
    <property type="match status" value="1"/>
</dbReference>
<keyword evidence="9" id="KW-1185">Reference proteome</keyword>
<dbReference type="Gene3D" id="3.30.830.10">
    <property type="entry name" value="Metalloenzyme, LuxS/M16 peptidase-like"/>
    <property type="match status" value="1"/>
</dbReference>
<dbReference type="InterPro" id="IPR011249">
    <property type="entry name" value="Metalloenz_LuxS/M16"/>
</dbReference>
<gene>
    <name evidence="8" type="ORF">QTG54_002867</name>
</gene>
<keyword evidence="5" id="KW-0862">Zinc</keyword>
<dbReference type="GO" id="GO:0046872">
    <property type="term" value="F:metal ion binding"/>
    <property type="evidence" value="ECO:0007669"/>
    <property type="project" value="UniProtKB-KW"/>
</dbReference>
<reference evidence="8" key="1">
    <citation type="submission" date="2023-06" db="EMBL/GenBank/DDBJ databases">
        <title>Survivors Of The Sea: Transcriptome response of Skeletonema marinoi to long-term dormancy.</title>
        <authorList>
            <person name="Pinder M.I.M."/>
            <person name="Kourtchenko O."/>
            <person name="Robertson E.K."/>
            <person name="Larsson T."/>
            <person name="Maumus F."/>
            <person name="Osuna-Cruz C.M."/>
            <person name="Vancaester E."/>
            <person name="Stenow R."/>
            <person name="Vandepoele K."/>
            <person name="Ploug H."/>
            <person name="Bruchert V."/>
            <person name="Godhe A."/>
            <person name="Topel M."/>
        </authorList>
    </citation>
    <scope>NUCLEOTIDE SEQUENCE</scope>
    <source>
        <strain evidence="8">R05AC</strain>
    </source>
</reference>
<feature type="domain" description="Peptidase M16 N-terminal" evidence="7">
    <location>
        <begin position="40"/>
        <end position="132"/>
    </location>
</feature>
<dbReference type="Proteomes" id="UP001224775">
    <property type="component" value="Unassembled WGS sequence"/>
</dbReference>
<evidence type="ECO:0000256" key="5">
    <source>
        <dbReference type="ARBA" id="ARBA00022833"/>
    </source>
</evidence>
<keyword evidence="3" id="KW-0479">Metal-binding</keyword>
<sequence>MTAQSEEAQTVTCLPPPVQGNADYRNYKAIKLQNGITALLTQDAQSKHFAAAVSVNAGASSDPRSLPGLAHFTEHMCFLGSKRYPEENEYKHYLAQHGGKSNASTSMSHTTYQFDILAEFGEHALDIFSNFLLLHCSRGVVQLEKFRRWIVKIVKI</sequence>
<accession>A0AAD8YIT1</accession>
<dbReference type="Pfam" id="PF00675">
    <property type="entry name" value="Peptidase_M16"/>
    <property type="match status" value="1"/>
</dbReference>
<keyword evidence="2" id="KW-0645">Protease</keyword>
<evidence type="ECO:0000256" key="2">
    <source>
        <dbReference type="ARBA" id="ARBA00022670"/>
    </source>
</evidence>
<keyword evidence="6" id="KW-0482">Metalloprotease</keyword>
<evidence type="ECO:0000313" key="8">
    <source>
        <dbReference type="EMBL" id="KAK1746260.1"/>
    </source>
</evidence>
<evidence type="ECO:0000259" key="7">
    <source>
        <dbReference type="Pfam" id="PF00675"/>
    </source>
</evidence>
<dbReference type="SUPFAM" id="SSF63411">
    <property type="entry name" value="LuxS/MPP-like metallohydrolase"/>
    <property type="match status" value="1"/>
</dbReference>
<dbReference type="EMBL" id="JATAAI010000004">
    <property type="protein sequence ID" value="KAK1746260.1"/>
    <property type="molecule type" value="Genomic_DNA"/>
</dbReference>
<dbReference type="InterPro" id="IPR011765">
    <property type="entry name" value="Pept_M16_N"/>
</dbReference>
<dbReference type="GO" id="GO:0008237">
    <property type="term" value="F:metallopeptidase activity"/>
    <property type="evidence" value="ECO:0007669"/>
    <property type="project" value="UniProtKB-KW"/>
</dbReference>
<comment type="similarity">
    <text evidence="1">Belongs to the peptidase M16 family.</text>
</comment>
<evidence type="ECO:0000256" key="1">
    <source>
        <dbReference type="ARBA" id="ARBA00007261"/>
    </source>
</evidence>
<dbReference type="InterPro" id="IPR050626">
    <property type="entry name" value="Peptidase_M16"/>
</dbReference>
<dbReference type="PANTHER" id="PTHR43690">
    <property type="entry name" value="NARDILYSIN"/>
    <property type="match status" value="1"/>
</dbReference>
<evidence type="ECO:0000313" key="9">
    <source>
        <dbReference type="Proteomes" id="UP001224775"/>
    </source>
</evidence>
<evidence type="ECO:0000256" key="4">
    <source>
        <dbReference type="ARBA" id="ARBA00022801"/>
    </source>
</evidence>
<keyword evidence="4" id="KW-0378">Hydrolase</keyword>